<dbReference type="OrthoDB" id="2792018at2759"/>
<organism evidence="1 2">
    <name type="scientific">Fomitopsis schrenkii</name>
    <name type="common">Brown rot fungus</name>
    <dbReference type="NCBI Taxonomy" id="2126942"/>
    <lineage>
        <taxon>Eukaryota</taxon>
        <taxon>Fungi</taxon>
        <taxon>Dikarya</taxon>
        <taxon>Basidiomycota</taxon>
        <taxon>Agaricomycotina</taxon>
        <taxon>Agaricomycetes</taxon>
        <taxon>Polyporales</taxon>
        <taxon>Fomitopsis</taxon>
    </lineage>
</organism>
<protein>
    <recommendedName>
        <fullName evidence="3">hAT-like transposase RNase-H fold domain-containing protein</fullName>
    </recommendedName>
</protein>
<dbReference type="EMBL" id="KE504191">
    <property type="protein sequence ID" value="EPS96243.1"/>
    <property type="molecule type" value="Genomic_DNA"/>
</dbReference>
<accession>S8DYP7</accession>
<dbReference type="InterPro" id="IPR012337">
    <property type="entry name" value="RNaseH-like_sf"/>
</dbReference>
<name>S8DYP7_FOMSC</name>
<proteinExistence type="predicted"/>
<dbReference type="eggNOG" id="ENOG502SGHH">
    <property type="taxonomic scope" value="Eukaryota"/>
</dbReference>
<dbReference type="SUPFAM" id="SSF53098">
    <property type="entry name" value="Ribonuclease H-like"/>
    <property type="match status" value="1"/>
</dbReference>
<dbReference type="InParanoid" id="S8DYP7"/>
<evidence type="ECO:0008006" key="3">
    <source>
        <dbReference type="Google" id="ProtNLM"/>
    </source>
</evidence>
<feature type="non-terminal residue" evidence="1">
    <location>
        <position position="131"/>
    </location>
</feature>
<dbReference type="Proteomes" id="UP000015241">
    <property type="component" value="Unassembled WGS sequence"/>
</dbReference>
<gene>
    <name evidence="1" type="ORF">FOMPIDRAFT_1086622</name>
</gene>
<sequence>MLSFALQFRDAIDGLTSNRSMDLRHLELDDGEWRIVSQLCDILKIFRDATQYFSRLVPNLAAVIPVMDAFDEHLTTYSRDLKFLPSIRAAAGLAKKTLNRYYGRTDDSNAYRIAMVLHPRHKLQYFKDAKW</sequence>
<reference evidence="1 2" key="1">
    <citation type="journal article" date="2012" name="Science">
        <title>The Paleozoic origin of enzymatic lignin decomposition reconstructed from 31 fungal genomes.</title>
        <authorList>
            <person name="Floudas D."/>
            <person name="Binder M."/>
            <person name="Riley R."/>
            <person name="Barry K."/>
            <person name="Blanchette R.A."/>
            <person name="Henrissat B."/>
            <person name="Martinez A.T."/>
            <person name="Otillar R."/>
            <person name="Spatafora J.W."/>
            <person name="Yadav J.S."/>
            <person name="Aerts A."/>
            <person name="Benoit I."/>
            <person name="Boyd A."/>
            <person name="Carlson A."/>
            <person name="Copeland A."/>
            <person name="Coutinho P.M."/>
            <person name="de Vries R.P."/>
            <person name="Ferreira P."/>
            <person name="Findley K."/>
            <person name="Foster B."/>
            <person name="Gaskell J."/>
            <person name="Glotzer D."/>
            <person name="Gorecki P."/>
            <person name="Heitman J."/>
            <person name="Hesse C."/>
            <person name="Hori C."/>
            <person name="Igarashi K."/>
            <person name="Jurgens J.A."/>
            <person name="Kallen N."/>
            <person name="Kersten P."/>
            <person name="Kohler A."/>
            <person name="Kuees U."/>
            <person name="Kumar T.K.A."/>
            <person name="Kuo A."/>
            <person name="LaButti K."/>
            <person name="Larrondo L.F."/>
            <person name="Lindquist E."/>
            <person name="Ling A."/>
            <person name="Lombard V."/>
            <person name="Lucas S."/>
            <person name="Lundell T."/>
            <person name="Martin R."/>
            <person name="McLaughlin D.J."/>
            <person name="Morgenstern I."/>
            <person name="Morin E."/>
            <person name="Murat C."/>
            <person name="Nagy L.G."/>
            <person name="Nolan M."/>
            <person name="Ohm R.A."/>
            <person name="Patyshakuliyeva A."/>
            <person name="Rokas A."/>
            <person name="Ruiz-Duenas F.J."/>
            <person name="Sabat G."/>
            <person name="Salamov A."/>
            <person name="Samejima M."/>
            <person name="Schmutz J."/>
            <person name="Slot J.C."/>
            <person name="St John F."/>
            <person name="Stenlid J."/>
            <person name="Sun H."/>
            <person name="Sun S."/>
            <person name="Syed K."/>
            <person name="Tsang A."/>
            <person name="Wiebenga A."/>
            <person name="Young D."/>
            <person name="Pisabarro A."/>
            <person name="Eastwood D.C."/>
            <person name="Martin F."/>
            <person name="Cullen D."/>
            <person name="Grigoriev I.V."/>
            <person name="Hibbett D.S."/>
        </authorList>
    </citation>
    <scope>NUCLEOTIDE SEQUENCE</scope>
    <source>
        <strain evidence="2">FP-58527</strain>
    </source>
</reference>
<evidence type="ECO:0000313" key="2">
    <source>
        <dbReference type="Proteomes" id="UP000015241"/>
    </source>
</evidence>
<dbReference type="HOGENOM" id="CLU_099691_0_0_1"/>
<evidence type="ECO:0000313" key="1">
    <source>
        <dbReference type="EMBL" id="EPS96243.1"/>
    </source>
</evidence>
<dbReference type="AlphaFoldDB" id="S8DYP7"/>
<keyword evidence="2" id="KW-1185">Reference proteome</keyword>